<accession>A0A818NEC9</accession>
<protein>
    <submittedName>
        <fullName evidence="2">Uncharacterized protein</fullName>
    </submittedName>
</protein>
<dbReference type="AlphaFoldDB" id="A0A818NEC9"/>
<keyword evidence="1" id="KW-0677">Repeat</keyword>
<feature type="non-terminal residue" evidence="2">
    <location>
        <position position="1"/>
    </location>
</feature>
<proteinExistence type="predicted"/>
<evidence type="ECO:0000256" key="1">
    <source>
        <dbReference type="ARBA" id="ARBA00022737"/>
    </source>
</evidence>
<organism evidence="2 3">
    <name type="scientific">Rotaria socialis</name>
    <dbReference type="NCBI Taxonomy" id="392032"/>
    <lineage>
        <taxon>Eukaryota</taxon>
        <taxon>Metazoa</taxon>
        <taxon>Spiralia</taxon>
        <taxon>Gnathifera</taxon>
        <taxon>Rotifera</taxon>
        <taxon>Eurotatoria</taxon>
        <taxon>Bdelloidea</taxon>
        <taxon>Philodinida</taxon>
        <taxon>Philodinidae</taxon>
        <taxon>Rotaria</taxon>
    </lineage>
</organism>
<gene>
    <name evidence="2" type="ORF">FME351_LOCUS22106</name>
</gene>
<dbReference type="InterPro" id="IPR001258">
    <property type="entry name" value="NHL_repeat"/>
</dbReference>
<comment type="caution">
    <text evidence="2">The sequence shown here is derived from an EMBL/GenBank/DDBJ whole genome shotgun (WGS) entry which is preliminary data.</text>
</comment>
<reference evidence="2" key="1">
    <citation type="submission" date="2021-02" db="EMBL/GenBank/DDBJ databases">
        <authorList>
            <person name="Nowell W R."/>
        </authorList>
    </citation>
    <scope>NUCLEOTIDE SEQUENCE</scope>
</reference>
<evidence type="ECO:0000313" key="3">
    <source>
        <dbReference type="Proteomes" id="UP000663869"/>
    </source>
</evidence>
<sequence>DENQVWIIQMTLCNDDEHDLKQVLTYMKQQIGSGETNLRTSGKVLCRMGKFDLAEKYLKSLLKELPSNHPLISSVYEDLGQLASQTAKAIPSTHSKEKTKRIQDSVSITGGHALGNQLNCPYGIYVDDDNQSIFIVDWGNHRIVEWKCDTKNSQVVAGGNGNGNRMDQLSFPTNVIVDKDDDSLIICDWGNRRVPRWPRRNSTNAESFLRVYTIFTDRKPSLKQIALMLADTSFLNHSEIISNLTHALVLLFLLSHYDNIDFIDFNQLGTILDN</sequence>
<dbReference type="InterPro" id="IPR011042">
    <property type="entry name" value="6-blade_b-propeller_TolB-like"/>
</dbReference>
<evidence type="ECO:0000313" key="2">
    <source>
        <dbReference type="EMBL" id="CAF3604131.1"/>
    </source>
</evidence>
<name>A0A818NEC9_9BILA</name>
<dbReference type="Proteomes" id="UP000663869">
    <property type="component" value="Unassembled WGS sequence"/>
</dbReference>
<dbReference type="EMBL" id="CAJNYU010002812">
    <property type="protein sequence ID" value="CAF3604131.1"/>
    <property type="molecule type" value="Genomic_DNA"/>
</dbReference>
<dbReference type="Gene3D" id="2.120.10.30">
    <property type="entry name" value="TolB, C-terminal domain"/>
    <property type="match status" value="1"/>
</dbReference>
<dbReference type="SUPFAM" id="SSF63829">
    <property type="entry name" value="Calcium-dependent phosphotriesterase"/>
    <property type="match status" value="1"/>
</dbReference>
<dbReference type="Pfam" id="PF01436">
    <property type="entry name" value="NHL"/>
    <property type="match status" value="1"/>
</dbReference>